<dbReference type="EMBL" id="JBBWWQ010000020">
    <property type="protein sequence ID" value="KAK8915976.1"/>
    <property type="molecule type" value="Genomic_DNA"/>
</dbReference>
<proteinExistence type="predicted"/>
<evidence type="ECO:0000313" key="2">
    <source>
        <dbReference type="EMBL" id="KAK8915976.1"/>
    </source>
</evidence>
<dbReference type="Proteomes" id="UP001418222">
    <property type="component" value="Unassembled WGS sequence"/>
</dbReference>
<evidence type="ECO:0000256" key="1">
    <source>
        <dbReference type="SAM" id="MobiDB-lite"/>
    </source>
</evidence>
<accession>A0AAP0FUR5</accession>
<name>A0AAP0FUR5_9ASPA</name>
<gene>
    <name evidence="2" type="ORF">KSP39_PZI023145</name>
</gene>
<dbReference type="AlphaFoldDB" id="A0AAP0FUR5"/>
<keyword evidence="3" id="KW-1185">Reference proteome</keyword>
<sequence>MTGEAATETSVNGGRNHNGPMVAKFLVGLGEIDMSVKMQTTCTWIERSYEALPFPRIGFSQERGSSSHR</sequence>
<comment type="caution">
    <text evidence="2">The sequence shown here is derived from an EMBL/GenBank/DDBJ whole genome shotgun (WGS) entry which is preliminary data.</text>
</comment>
<evidence type="ECO:0000313" key="3">
    <source>
        <dbReference type="Proteomes" id="UP001418222"/>
    </source>
</evidence>
<organism evidence="2 3">
    <name type="scientific">Platanthera zijinensis</name>
    <dbReference type="NCBI Taxonomy" id="2320716"/>
    <lineage>
        <taxon>Eukaryota</taxon>
        <taxon>Viridiplantae</taxon>
        <taxon>Streptophyta</taxon>
        <taxon>Embryophyta</taxon>
        <taxon>Tracheophyta</taxon>
        <taxon>Spermatophyta</taxon>
        <taxon>Magnoliopsida</taxon>
        <taxon>Liliopsida</taxon>
        <taxon>Asparagales</taxon>
        <taxon>Orchidaceae</taxon>
        <taxon>Orchidoideae</taxon>
        <taxon>Orchideae</taxon>
        <taxon>Orchidinae</taxon>
        <taxon>Platanthera</taxon>
    </lineage>
</organism>
<reference evidence="2 3" key="1">
    <citation type="journal article" date="2022" name="Nat. Plants">
        <title>Genomes of leafy and leafless Platanthera orchids illuminate the evolution of mycoheterotrophy.</title>
        <authorList>
            <person name="Li M.H."/>
            <person name="Liu K.W."/>
            <person name="Li Z."/>
            <person name="Lu H.C."/>
            <person name="Ye Q.L."/>
            <person name="Zhang D."/>
            <person name="Wang J.Y."/>
            <person name="Li Y.F."/>
            <person name="Zhong Z.M."/>
            <person name="Liu X."/>
            <person name="Yu X."/>
            <person name="Liu D.K."/>
            <person name="Tu X.D."/>
            <person name="Liu B."/>
            <person name="Hao Y."/>
            <person name="Liao X.Y."/>
            <person name="Jiang Y.T."/>
            <person name="Sun W.H."/>
            <person name="Chen J."/>
            <person name="Chen Y.Q."/>
            <person name="Ai Y."/>
            <person name="Zhai J.W."/>
            <person name="Wu S.S."/>
            <person name="Zhou Z."/>
            <person name="Hsiao Y.Y."/>
            <person name="Wu W.L."/>
            <person name="Chen Y.Y."/>
            <person name="Lin Y.F."/>
            <person name="Hsu J.L."/>
            <person name="Li C.Y."/>
            <person name="Wang Z.W."/>
            <person name="Zhao X."/>
            <person name="Zhong W.Y."/>
            <person name="Ma X.K."/>
            <person name="Ma L."/>
            <person name="Huang J."/>
            <person name="Chen G.Z."/>
            <person name="Huang M.Z."/>
            <person name="Huang L."/>
            <person name="Peng D.H."/>
            <person name="Luo Y.B."/>
            <person name="Zou S.Q."/>
            <person name="Chen S.P."/>
            <person name="Lan S."/>
            <person name="Tsai W.C."/>
            <person name="Van de Peer Y."/>
            <person name="Liu Z.J."/>
        </authorList>
    </citation>
    <scope>NUCLEOTIDE SEQUENCE [LARGE SCALE GENOMIC DNA]</scope>
    <source>
        <strain evidence="2">Lor287</strain>
    </source>
</reference>
<feature type="region of interest" description="Disordered" evidence="1">
    <location>
        <begin position="1"/>
        <end position="20"/>
    </location>
</feature>
<protein>
    <submittedName>
        <fullName evidence="2">Uncharacterized protein</fullName>
    </submittedName>
</protein>